<name>L1J2E8_GUITC</name>
<feature type="region of interest" description="Disordered" evidence="1">
    <location>
        <begin position="1"/>
        <end position="21"/>
    </location>
</feature>
<dbReference type="AlphaFoldDB" id="L1J2E8"/>
<dbReference type="GeneID" id="17299205"/>
<dbReference type="KEGG" id="gtt:GUITHDRAFT_111459"/>
<dbReference type="EnsemblProtists" id="EKX42487">
    <property type="protein sequence ID" value="EKX42487"/>
    <property type="gene ID" value="GUITHDRAFT_111459"/>
</dbReference>
<organism evidence="2">
    <name type="scientific">Guillardia theta (strain CCMP2712)</name>
    <name type="common">Cryptophyte</name>
    <dbReference type="NCBI Taxonomy" id="905079"/>
    <lineage>
        <taxon>Eukaryota</taxon>
        <taxon>Cryptophyceae</taxon>
        <taxon>Pyrenomonadales</taxon>
        <taxon>Geminigeraceae</taxon>
        <taxon>Guillardia</taxon>
    </lineage>
</organism>
<reference evidence="4" key="2">
    <citation type="submission" date="2012-11" db="EMBL/GenBank/DDBJ databases">
        <authorList>
            <person name="Kuo A."/>
            <person name="Curtis B.A."/>
            <person name="Tanifuji G."/>
            <person name="Burki F."/>
            <person name="Gruber A."/>
            <person name="Irimia M."/>
            <person name="Maruyama S."/>
            <person name="Arias M.C."/>
            <person name="Ball S.G."/>
            <person name="Gile G.H."/>
            <person name="Hirakawa Y."/>
            <person name="Hopkins J.F."/>
            <person name="Rensing S.A."/>
            <person name="Schmutz J."/>
            <person name="Symeonidi A."/>
            <person name="Elias M."/>
            <person name="Eveleigh R.J."/>
            <person name="Herman E.K."/>
            <person name="Klute M.J."/>
            <person name="Nakayama T."/>
            <person name="Obornik M."/>
            <person name="Reyes-Prieto A."/>
            <person name="Armbrust E.V."/>
            <person name="Aves S.J."/>
            <person name="Beiko R.G."/>
            <person name="Coutinho P."/>
            <person name="Dacks J.B."/>
            <person name="Durnford D.G."/>
            <person name="Fast N.M."/>
            <person name="Green B.R."/>
            <person name="Grisdale C."/>
            <person name="Hempe F."/>
            <person name="Henrissat B."/>
            <person name="Hoppner M.P."/>
            <person name="Ishida K.-I."/>
            <person name="Kim E."/>
            <person name="Koreny L."/>
            <person name="Kroth P.G."/>
            <person name="Liu Y."/>
            <person name="Malik S.-B."/>
            <person name="Maier U.G."/>
            <person name="McRose D."/>
            <person name="Mock T."/>
            <person name="Neilson J.A."/>
            <person name="Onodera N.T."/>
            <person name="Poole A.M."/>
            <person name="Pritham E.J."/>
            <person name="Richards T.A."/>
            <person name="Rocap G."/>
            <person name="Roy S.W."/>
            <person name="Sarai C."/>
            <person name="Schaack S."/>
            <person name="Shirato S."/>
            <person name="Slamovits C.H."/>
            <person name="Spencer D.F."/>
            <person name="Suzuki S."/>
            <person name="Worden A.Z."/>
            <person name="Zauner S."/>
            <person name="Barry K."/>
            <person name="Bell C."/>
            <person name="Bharti A.K."/>
            <person name="Crow J.A."/>
            <person name="Grimwood J."/>
            <person name="Kramer R."/>
            <person name="Lindquist E."/>
            <person name="Lucas S."/>
            <person name="Salamov A."/>
            <person name="McFadden G.I."/>
            <person name="Lane C.E."/>
            <person name="Keeling P.J."/>
            <person name="Gray M.W."/>
            <person name="Grigoriev I.V."/>
            <person name="Archibald J.M."/>
        </authorList>
    </citation>
    <scope>NUCLEOTIDE SEQUENCE</scope>
    <source>
        <strain evidence="4">CCMP2712</strain>
    </source>
</reference>
<accession>L1J2E8</accession>
<evidence type="ECO:0000313" key="3">
    <source>
        <dbReference type="EnsemblProtists" id="EKX42487"/>
    </source>
</evidence>
<gene>
    <name evidence="2" type="ORF">GUITHDRAFT_111459</name>
</gene>
<evidence type="ECO:0000313" key="4">
    <source>
        <dbReference type="Proteomes" id="UP000011087"/>
    </source>
</evidence>
<dbReference type="Proteomes" id="UP000011087">
    <property type="component" value="Unassembled WGS sequence"/>
</dbReference>
<sequence length="245" mass="28500">MTTGSSDTAAPSSATADPQGPFFDEAQKLLGSRDKACYDVASWNKVCYEVAFWMLQKETENNHVVRKMCETVEKSKQAKEKVETELREQLKASLSEQNSLKHQLSFLTQRNLLEKLFKTVRDIDFKDKELSKLSTKVFIEARRSMTGINRILAKDKEIRREIWRLMDIDQNLELPESTVRTCNKNMKPEYKFLSEQIHNSEEKCVYVERGSDPSKIRFYMEICKKFGKTLDIYDWPASRAQGGMR</sequence>
<feature type="compositionally biased region" description="Low complexity" evidence="1">
    <location>
        <begin position="1"/>
        <end position="18"/>
    </location>
</feature>
<evidence type="ECO:0000313" key="2">
    <source>
        <dbReference type="EMBL" id="EKX42487.1"/>
    </source>
</evidence>
<protein>
    <submittedName>
        <fullName evidence="2 3">Uncharacterized protein</fullName>
    </submittedName>
</protein>
<dbReference type="HOGENOM" id="CLU_075442_0_0_1"/>
<proteinExistence type="predicted"/>
<reference evidence="2 4" key="1">
    <citation type="journal article" date="2012" name="Nature">
        <title>Algal genomes reveal evolutionary mosaicism and the fate of nucleomorphs.</title>
        <authorList>
            <consortium name="DOE Joint Genome Institute"/>
            <person name="Curtis B.A."/>
            <person name="Tanifuji G."/>
            <person name="Burki F."/>
            <person name="Gruber A."/>
            <person name="Irimia M."/>
            <person name="Maruyama S."/>
            <person name="Arias M.C."/>
            <person name="Ball S.G."/>
            <person name="Gile G.H."/>
            <person name="Hirakawa Y."/>
            <person name="Hopkins J.F."/>
            <person name="Kuo A."/>
            <person name="Rensing S.A."/>
            <person name="Schmutz J."/>
            <person name="Symeonidi A."/>
            <person name="Elias M."/>
            <person name="Eveleigh R.J."/>
            <person name="Herman E.K."/>
            <person name="Klute M.J."/>
            <person name="Nakayama T."/>
            <person name="Obornik M."/>
            <person name="Reyes-Prieto A."/>
            <person name="Armbrust E.V."/>
            <person name="Aves S.J."/>
            <person name="Beiko R.G."/>
            <person name="Coutinho P."/>
            <person name="Dacks J.B."/>
            <person name="Durnford D.G."/>
            <person name="Fast N.M."/>
            <person name="Green B.R."/>
            <person name="Grisdale C.J."/>
            <person name="Hempel F."/>
            <person name="Henrissat B."/>
            <person name="Hoppner M.P."/>
            <person name="Ishida K."/>
            <person name="Kim E."/>
            <person name="Koreny L."/>
            <person name="Kroth P.G."/>
            <person name="Liu Y."/>
            <person name="Malik S.B."/>
            <person name="Maier U.G."/>
            <person name="McRose D."/>
            <person name="Mock T."/>
            <person name="Neilson J.A."/>
            <person name="Onodera N.T."/>
            <person name="Poole A.M."/>
            <person name="Pritham E.J."/>
            <person name="Richards T.A."/>
            <person name="Rocap G."/>
            <person name="Roy S.W."/>
            <person name="Sarai C."/>
            <person name="Schaack S."/>
            <person name="Shirato S."/>
            <person name="Slamovits C.H."/>
            <person name="Spencer D.F."/>
            <person name="Suzuki S."/>
            <person name="Worden A.Z."/>
            <person name="Zauner S."/>
            <person name="Barry K."/>
            <person name="Bell C."/>
            <person name="Bharti A.K."/>
            <person name="Crow J.A."/>
            <person name="Grimwood J."/>
            <person name="Kramer R."/>
            <person name="Lindquist E."/>
            <person name="Lucas S."/>
            <person name="Salamov A."/>
            <person name="McFadden G.I."/>
            <person name="Lane C.E."/>
            <person name="Keeling P.J."/>
            <person name="Gray M.W."/>
            <person name="Grigoriev I.V."/>
            <person name="Archibald J.M."/>
        </authorList>
    </citation>
    <scope>NUCLEOTIDE SEQUENCE</scope>
    <source>
        <strain evidence="2 4">CCMP2712</strain>
    </source>
</reference>
<keyword evidence="4" id="KW-1185">Reference proteome</keyword>
<evidence type="ECO:0000256" key="1">
    <source>
        <dbReference type="SAM" id="MobiDB-lite"/>
    </source>
</evidence>
<dbReference type="EMBL" id="JH993016">
    <property type="protein sequence ID" value="EKX42487.1"/>
    <property type="molecule type" value="Genomic_DNA"/>
</dbReference>
<dbReference type="RefSeq" id="XP_005829467.1">
    <property type="nucleotide sequence ID" value="XM_005829410.1"/>
</dbReference>
<dbReference type="PaxDb" id="55529-EKX42487"/>
<reference evidence="3" key="3">
    <citation type="submission" date="2015-06" db="UniProtKB">
        <authorList>
            <consortium name="EnsemblProtists"/>
        </authorList>
    </citation>
    <scope>IDENTIFICATION</scope>
</reference>